<evidence type="ECO:0000313" key="3">
    <source>
        <dbReference type="Proteomes" id="UP000191342"/>
    </source>
</evidence>
<accession>A0A1V6SKB1</accession>
<proteinExistence type="predicted"/>
<feature type="region of interest" description="Disordered" evidence="1">
    <location>
        <begin position="159"/>
        <end position="208"/>
    </location>
</feature>
<gene>
    <name evidence="2" type="ORF">PENFLA_c038G10811</name>
</gene>
<sequence length="653" mass="75266">METPSDEAVHICTEYFQGDPSTHYYLPFLKDVICFLVDDFDIQLDANTLPTAAAEETVLEERIRVQVVDRLIEEFSENFDNPFNELAAMEEQALEGYAYMKTVEAFYFCLNRRQRRPSNLNRDPSVKTAKKLRDEKWEADIEKRFRQAERTIQRGVFPAEKTYSSNGLRRDSPFEPRGSESDTDTSVVVEATPQTNSPPQQTERQETEMALERNAGELDSETGVLLPPPLDLTPVDRWQVLAYLLQKVEEFHSHRYGEVLGHHSTVAIGAKLENILTPGVRLVSDNGLFSLEGLRSIGGDTKTTAAGVYLHIIWPPDDPQRFWLYVGQAMNLKRRIADHNDKLYRRKHPSLHYHVWDSREDMCSQFVVLATFNYETEGQNLPRSHQCLLNLLEMWMACLFRTLTARDLDRYLPPSVGRSSAGRHLNVVPPIWQRFQDETVPDMREIFDRSSFRSLLQSNDAAVRSWAQKARDSYNDLRNSPDPQLRHYWFGNNNRQLGRAWESNEQTAIDNLKVYHLEGKERTVQCAPDRKRGYITCGKFVISIPQSLNISPGSKVIVQFHLYKTEVPHRYTRKAMPYDPSSRLAISIKGRDASGNKVDTWLQSSRGSKLPMRMNTLVDMLEGVPFNETCSLSRRWIVTRMGEGTLRQTEYTD</sequence>
<evidence type="ECO:0000256" key="1">
    <source>
        <dbReference type="SAM" id="MobiDB-lite"/>
    </source>
</evidence>
<protein>
    <recommendedName>
        <fullName evidence="4">GIY-YIG domain-containing protein</fullName>
    </recommendedName>
</protein>
<dbReference type="OrthoDB" id="5412936at2759"/>
<dbReference type="STRING" id="254877.A0A1V6SKB1"/>
<keyword evidence="3" id="KW-1185">Reference proteome</keyword>
<feature type="compositionally biased region" description="Basic and acidic residues" evidence="1">
    <location>
        <begin position="168"/>
        <end position="180"/>
    </location>
</feature>
<name>A0A1V6SKB1_9EURO</name>
<reference evidence="3" key="1">
    <citation type="journal article" date="2017" name="Nat. Microbiol.">
        <title>Global analysis of biosynthetic gene clusters reveals vast potential of secondary metabolite production in Penicillium species.</title>
        <authorList>
            <person name="Nielsen J.C."/>
            <person name="Grijseels S."/>
            <person name="Prigent S."/>
            <person name="Ji B."/>
            <person name="Dainat J."/>
            <person name="Nielsen K.F."/>
            <person name="Frisvad J.C."/>
            <person name="Workman M."/>
            <person name="Nielsen J."/>
        </authorList>
    </citation>
    <scope>NUCLEOTIDE SEQUENCE [LARGE SCALE GENOMIC DNA]</scope>
    <source>
        <strain evidence="3">IBT 14082</strain>
    </source>
</reference>
<evidence type="ECO:0000313" key="2">
    <source>
        <dbReference type="EMBL" id="OQE14386.1"/>
    </source>
</evidence>
<evidence type="ECO:0008006" key="4">
    <source>
        <dbReference type="Google" id="ProtNLM"/>
    </source>
</evidence>
<dbReference type="AlphaFoldDB" id="A0A1V6SKB1"/>
<comment type="caution">
    <text evidence="2">The sequence shown here is derived from an EMBL/GenBank/DDBJ whole genome shotgun (WGS) entry which is preliminary data.</text>
</comment>
<dbReference type="Proteomes" id="UP000191342">
    <property type="component" value="Unassembled WGS sequence"/>
</dbReference>
<feature type="compositionally biased region" description="Polar residues" evidence="1">
    <location>
        <begin position="192"/>
        <end position="202"/>
    </location>
</feature>
<organism evidence="2 3">
    <name type="scientific">Penicillium flavigenum</name>
    <dbReference type="NCBI Taxonomy" id="254877"/>
    <lineage>
        <taxon>Eukaryota</taxon>
        <taxon>Fungi</taxon>
        <taxon>Dikarya</taxon>
        <taxon>Ascomycota</taxon>
        <taxon>Pezizomycotina</taxon>
        <taxon>Eurotiomycetes</taxon>
        <taxon>Eurotiomycetidae</taxon>
        <taxon>Eurotiales</taxon>
        <taxon>Aspergillaceae</taxon>
        <taxon>Penicillium</taxon>
    </lineage>
</organism>
<dbReference type="EMBL" id="MLQL01000038">
    <property type="protein sequence ID" value="OQE14386.1"/>
    <property type="molecule type" value="Genomic_DNA"/>
</dbReference>